<evidence type="ECO:0000313" key="3">
    <source>
        <dbReference type="Proteomes" id="UP000536534"/>
    </source>
</evidence>
<accession>A0A7X7R8R3</accession>
<organism evidence="2 3">
    <name type="scientific">Thauera phenolivorans</name>
    <dbReference type="NCBI Taxonomy" id="1792543"/>
    <lineage>
        <taxon>Bacteria</taxon>
        <taxon>Pseudomonadati</taxon>
        <taxon>Pseudomonadota</taxon>
        <taxon>Betaproteobacteria</taxon>
        <taxon>Rhodocyclales</taxon>
        <taxon>Zoogloeaceae</taxon>
        <taxon>Thauera</taxon>
    </lineage>
</organism>
<feature type="region of interest" description="Disordered" evidence="1">
    <location>
        <begin position="149"/>
        <end position="175"/>
    </location>
</feature>
<proteinExistence type="predicted"/>
<dbReference type="InterPro" id="IPR011004">
    <property type="entry name" value="Trimer_LpxA-like_sf"/>
</dbReference>
<name>A0A7X7R8R3_9RHOO</name>
<reference evidence="2 3" key="1">
    <citation type="journal article" date="2020" name="Biotechnol. Biofuels">
        <title>New insights from the biogas microbiome by comprehensive genome-resolved metagenomics of nearly 1600 species originating from multiple anaerobic digesters.</title>
        <authorList>
            <person name="Campanaro S."/>
            <person name="Treu L."/>
            <person name="Rodriguez-R L.M."/>
            <person name="Kovalovszki A."/>
            <person name="Ziels R.M."/>
            <person name="Maus I."/>
            <person name="Zhu X."/>
            <person name="Kougias P.G."/>
            <person name="Basile A."/>
            <person name="Luo G."/>
            <person name="Schluter A."/>
            <person name="Konstantinidis K.T."/>
            <person name="Angelidaki I."/>
        </authorList>
    </citation>
    <scope>NUCLEOTIDE SEQUENCE [LARGE SCALE GENOMIC DNA]</scope>
    <source>
        <strain evidence="2">AS06rmzACSIP_256</strain>
    </source>
</reference>
<feature type="compositionally biased region" description="Basic and acidic residues" evidence="1">
    <location>
        <begin position="166"/>
        <end position="175"/>
    </location>
</feature>
<evidence type="ECO:0008006" key="4">
    <source>
        <dbReference type="Google" id="ProtNLM"/>
    </source>
</evidence>
<evidence type="ECO:0000313" key="2">
    <source>
        <dbReference type="EMBL" id="NLF55032.1"/>
    </source>
</evidence>
<dbReference type="Proteomes" id="UP000536534">
    <property type="component" value="Unassembled WGS sequence"/>
</dbReference>
<dbReference type="AlphaFoldDB" id="A0A7X7R8R3"/>
<comment type="caution">
    <text evidence="2">The sequence shown here is derived from an EMBL/GenBank/DDBJ whole genome shotgun (WGS) entry which is preliminary data.</text>
</comment>
<evidence type="ECO:0000256" key="1">
    <source>
        <dbReference type="SAM" id="MobiDB-lite"/>
    </source>
</evidence>
<sequence>MAMVMTVGPGAAVAAERSCVGELGRVRVEHVRVPEGATCKLTGTWIKGNVRVGRGATLHANGIWVDGSVYARDAKLVAIGHTSRIGGNLKVRQGEVARVVDSVIRGDLMLEGNRRETHALGNVVRGNLQLFGNSGAVAVSANEVGGNLECRENRPAPSGRDNQVAGDKEDQCAKL</sequence>
<dbReference type="SUPFAM" id="SSF51161">
    <property type="entry name" value="Trimeric LpxA-like enzymes"/>
    <property type="match status" value="1"/>
</dbReference>
<gene>
    <name evidence="2" type="ORF">GX576_11675</name>
</gene>
<protein>
    <recommendedName>
        <fullName evidence="4">Polymer-forming cytoskeletal protein</fullName>
    </recommendedName>
</protein>
<dbReference type="OrthoDB" id="571373at2"/>
<dbReference type="EMBL" id="JAAYYV010000315">
    <property type="protein sequence ID" value="NLF55032.1"/>
    <property type="molecule type" value="Genomic_DNA"/>
</dbReference>